<comment type="caution">
    <text evidence="2">The sequence shown here is derived from an EMBL/GenBank/DDBJ whole genome shotgun (WGS) entry which is preliminary data.</text>
</comment>
<reference evidence="3" key="1">
    <citation type="journal article" date="2017" name="Plant J.">
        <title>The pomegranate (Punica granatum L.) genome and the genomics of punicalagin biosynthesis.</title>
        <authorList>
            <person name="Qin G."/>
            <person name="Xu C."/>
            <person name="Ming R."/>
            <person name="Tang H."/>
            <person name="Guyot R."/>
            <person name="Kramer E.M."/>
            <person name="Hu Y."/>
            <person name="Yi X."/>
            <person name="Qi Y."/>
            <person name="Xu X."/>
            <person name="Gao Z."/>
            <person name="Pan H."/>
            <person name="Jian J."/>
            <person name="Tian Y."/>
            <person name="Yue Z."/>
            <person name="Xu Y."/>
        </authorList>
    </citation>
    <scope>NUCLEOTIDE SEQUENCE [LARGE SCALE GENOMIC DNA]</scope>
    <source>
        <strain evidence="3">cv. Dabenzi</strain>
    </source>
</reference>
<protein>
    <submittedName>
        <fullName evidence="2">Uncharacterized protein</fullName>
    </submittedName>
</protein>
<feature type="region of interest" description="Disordered" evidence="1">
    <location>
        <begin position="1"/>
        <end position="25"/>
    </location>
</feature>
<name>A0A218WBC0_PUNGR</name>
<gene>
    <name evidence="2" type="ORF">CDL15_Pgr005040</name>
</gene>
<organism evidence="2 3">
    <name type="scientific">Punica granatum</name>
    <name type="common">Pomegranate</name>
    <dbReference type="NCBI Taxonomy" id="22663"/>
    <lineage>
        <taxon>Eukaryota</taxon>
        <taxon>Viridiplantae</taxon>
        <taxon>Streptophyta</taxon>
        <taxon>Embryophyta</taxon>
        <taxon>Tracheophyta</taxon>
        <taxon>Spermatophyta</taxon>
        <taxon>Magnoliopsida</taxon>
        <taxon>eudicotyledons</taxon>
        <taxon>Gunneridae</taxon>
        <taxon>Pentapetalae</taxon>
        <taxon>rosids</taxon>
        <taxon>malvids</taxon>
        <taxon>Myrtales</taxon>
        <taxon>Lythraceae</taxon>
        <taxon>Punica</taxon>
    </lineage>
</organism>
<sequence>MTNARLAHAADHSLKPSGGPYGGKATRLLLKPRQMTPGVARARLRLQTDQFASAGASEMPSGIDLHFCLPYTLAFTALGTSDPRTSCPHLLLSTGFGLAFAALGTSGPRTSCPHLLLSELRVHFTAFCGLWPLTYHFTSSKSQSGYCLMAREASYHRE</sequence>
<dbReference type="Proteomes" id="UP000197138">
    <property type="component" value="Unassembled WGS sequence"/>
</dbReference>
<accession>A0A218WBC0</accession>
<dbReference type="AlphaFoldDB" id="A0A218WBC0"/>
<dbReference type="EMBL" id="MTKT01004838">
    <property type="protein sequence ID" value="OWM69640.1"/>
    <property type="molecule type" value="Genomic_DNA"/>
</dbReference>
<evidence type="ECO:0000313" key="2">
    <source>
        <dbReference type="EMBL" id="OWM69640.1"/>
    </source>
</evidence>
<evidence type="ECO:0000313" key="3">
    <source>
        <dbReference type="Proteomes" id="UP000197138"/>
    </source>
</evidence>
<proteinExistence type="predicted"/>
<evidence type="ECO:0000256" key="1">
    <source>
        <dbReference type="SAM" id="MobiDB-lite"/>
    </source>
</evidence>